<evidence type="ECO:0000256" key="1">
    <source>
        <dbReference type="SAM" id="Phobius"/>
    </source>
</evidence>
<keyword evidence="1" id="KW-0812">Transmembrane</keyword>
<dbReference type="EMBL" id="JAACJO010000012">
    <property type="protein sequence ID" value="KAF5351895.1"/>
    <property type="molecule type" value="Genomic_DNA"/>
</dbReference>
<keyword evidence="3" id="KW-1185">Reference proteome</keyword>
<evidence type="ECO:0000313" key="2">
    <source>
        <dbReference type="EMBL" id="KAF5351895.1"/>
    </source>
</evidence>
<dbReference type="Proteomes" id="UP000559027">
    <property type="component" value="Unassembled WGS sequence"/>
</dbReference>
<accession>A0A8H5FW27</accession>
<evidence type="ECO:0000313" key="3">
    <source>
        <dbReference type="Proteomes" id="UP000559027"/>
    </source>
</evidence>
<keyword evidence="1" id="KW-0472">Membrane</keyword>
<organism evidence="2 3">
    <name type="scientific">Leucocoprinus leucothites</name>
    <dbReference type="NCBI Taxonomy" id="201217"/>
    <lineage>
        <taxon>Eukaryota</taxon>
        <taxon>Fungi</taxon>
        <taxon>Dikarya</taxon>
        <taxon>Basidiomycota</taxon>
        <taxon>Agaricomycotina</taxon>
        <taxon>Agaricomycetes</taxon>
        <taxon>Agaricomycetidae</taxon>
        <taxon>Agaricales</taxon>
        <taxon>Agaricineae</taxon>
        <taxon>Agaricaceae</taxon>
        <taxon>Leucocoprinus</taxon>
    </lineage>
</organism>
<dbReference type="AlphaFoldDB" id="A0A8H5FW27"/>
<sequence>MIVVTEDHEKQDSYSGPTIRLPERVARRRRSLSPLPDYEASQAQYRRDSVLDEKDTKAWHQTKLWRAVLFLLLTYALLTTVIGVPIIVKKMKGGSGPPPWNEADFFANQPQFSSGSMINYEGNHPCNVWSSVDYVHSTRPYSATLQVLIPAIGNVSIRSNATLENTLPSNVIGTFTAEYDSDITDNNVHMSVTLQTTSKALRDSTLICYDDIGADRGLMIFIPRYFENMDSISLDIHVAFPPLTASHRISNFNVYLPVFNQVFKDLSQIDFQNVYIEGTSRPINVTNIQAPCISVKSMLGDICGTYNASKSLILDTIRGTINASITLVKASDHSPPTQLTLDTGDRDINAQITLVSPGKLSNSPQFAGKVNNFNAEVNIAISSDPSTPPVPMYFTVLNNLAKTKVVMDQKFEGTFLTQTKLSTVSVEEGSENHKYDNLFGSDRPRVVVFDQPVSDSRASGWVGWGKKPNQVMDQSHVEVISSLGPVELNFGPT</sequence>
<dbReference type="OrthoDB" id="3233661at2759"/>
<comment type="caution">
    <text evidence="2">The sequence shown here is derived from an EMBL/GenBank/DDBJ whole genome shotgun (WGS) entry which is preliminary data.</text>
</comment>
<name>A0A8H5FW27_9AGAR</name>
<proteinExistence type="predicted"/>
<protein>
    <submittedName>
        <fullName evidence="2">Uncharacterized protein</fullName>
    </submittedName>
</protein>
<feature type="transmembrane region" description="Helical" evidence="1">
    <location>
        <begin position="64"/>
        <end position="88"/>
    </location>
</feature>
<reference evidence="2 3" key="1">
    <citation type="journal article" date="2020" name="ISME J.">
        <title>Uncovering the hidden diversity of litter-decomposition mechanisms in mushroom-forming fungi.</title>
        <authorList>
            <person name="Floudas D."/>
            <person name="Bentzer J."/>
            <person name="Ahren D."/>
            <person name="Johansson T."/>
            <person name="Persson P."/>
            <person name="Tunlid A."/>
        </authorList>
    </citation>
    <scope>NUCLEOTIDE SEQUENCE [LARGE SCALE GENOMIC DNA]</scope>
    <source>
        <strain evidence="2 3">CBS 146.42</strain>
    </source>
</reference>
<gene>
    <name evidence="2" type="ORF">D9756_007550</name>
</gene>
<keyword evidence="1" id="KW-1133">Transmembrane helix</keyword>